<organism evidence="2 3">
    <name type="scientific">Neocallimastix californiae</name>
    <dbReference type="NCBI Taxonomy" id="1754190"/>
    <lineage>
        <taxon>Eukaryota</taxon>
        <taxon>Fungi</taxon>
        <taxon>Fungi incertae sedis</taxon>
        <taxon>Chytridiomycota</taxon>
        <taxon>Chytridiomycota incertae sedis</taxon>
        <taxon>Neocallimastigomycetes</taxon>
        <taxon>Neocallimastigales</taxon>
        <taxon>Neocallimastigaceae</taxon>
        <taxon>Neocallimastix</taxon>
    </lineage>
</organism>
<protein>
    <recommendedName>
        <fullName evidence="4">DUF1742-domain-containing protein</fullName>
    </recommendedName>
</protein>
<keyword evidence="3" id="KW-1185">Reference proteome</keyword>
<name>A0A1Y2EXC4_9FUNG</name>
<dbReference type="PANTHER" id="PTHR28218">
    <property type="entry name" value="VPS4-ASSOCIATED PROTEIN 1"/>
    <property type="match status" value="1"/>
</dbReference>
<dbReference type="GO" id="GO:0005768">
    <property type="term" value="C:endosome"/>
    <property type="evidence" value="ECO:0007669"/>
    <property type="project" value="TreeGrafter"/>
</dbReference>
<evidence type="ECO:0000313" key="3">
    <source>
        <dbReference type="Proteomes" id="UP000193920"/>
    </source>
</evidence>
<dbReference type="PANTHER" id="PTHR28218:SF1">
    <property type="entry name" value="VPS4-ASSOCIATED PROTEIN 1"/>
    <property type="match status" value="1"/>
</dbReference>
<dbReference type="Pfam" id="PF08432">
    <property type="entry name" value="Vfa1"/>
    <property type="match status" value="1"/>
</dbReference>
<reference evidence="2 3" key="1">
    <citation type="submission" date="2016-08" db="EMBL/GenBank/DDBJ databases">
        <title>A Parts List for Fungal Cellulosomes Revealed by Comparative Genomics.</title>
        <authorList>
            <consortium name="DOE Joint Genome Institute"/>
            <person name="Haitjema C.H."/>
            <person name="Gilmore S.P."/>
            <person name="Henske J.K."/>
            <person name="Solomon K.V."/>
            <person name="De Groot R."/>
            <person name="Kuo A."/>
            <person name="Mondo S.J."/>
            <person name="Salamov A.A."/>
            <person name="Labutti K."/>
            <person name="Zhao Z."/>
            <person name="Chiniquy J."/>
            <person name="Barry K."/>
            <person name="Brewer H.M."/>
            <person name="Purvine S.O."/>
            <person name="Wright A.T."/>
            <person name="Boxma B."/>
            <person name="Van Alen T."/>
            <person name="Hackstein J.H."/>
            <person name="Baker S.E."/>
            <person name="Grigoriev I.V."/>
            <person name="O'Malley M.A."/>
        </authorList>
    </citation>
    <scope>NUCLEOTIDE SEQUENCE [LARGE SCALE GENOMIC DNA]</scope>
    <source>
        <strain evidence="2 3">G1</strain>
    </source>
</reference>
<evidence type="ECO:0008006" key="4">
    <source>
        <dbReference type="Google" id="ProtNLM"/>
    </source>
</evidence>
<gene>
    <name evidence="2" type="ORF">LY90DRAFT_501862</name>
</gene>
<dbReference type="GO" id="GO:0007034">
    <property type="term" value="P:vacuolar transport"/>
    <property type="evidence" value="ECO:0007669"/>
    <property type="project" value="TreeGrafter"/>
</dbReference>
<evidence type="ECO:0000256" key="1">
    <source>
        <dbReference type="SAM" id="MobiDB-lite"/>
    </source>
</evidence>
<dbReference type="EMBL" id="MCOG01000023">
    <property type="protein sequence ID" value="ORY76147.1"/>
    <property type="molecule type" value="Genomic_DNA"/>
</dbReference>
<sequence length="142" mass="16831">MASDKEGPCFVCYKPTNYFLHTSKEPRDWFYVCKNHITDKSFCTRIYSEEETQSRINAEINWEKEREEARKKAGLLKFFDKQPEKPDFFAQNDGLPTNGTVKVQLQKQFMYLRVQTHKNRADNKRAKDVMKQFPSAPRNRIG</sequence>
<feature type="region of interest" description="Disordered" evidence="1">
    <location>
        <begin position="118"/>
        <end position="142"/>
    </location>
</feature>
<comment type="caution">
    <text evidence="2">The sequence shown here is derived from an EMBL/GenBank/DDBJ whole genome shotgun (WGS) entry which is preliminary data.</text>
</comment>
<proteinExistence type="predicted"/>
<dbReference type="Proteomes" id="UP000193920">
    <property type="component" value="Unassembled WGS sequence"/>
</dbReference>
<dbReference type="OrthoDB" id="2158714at2759"/>
<accession>A0A1Y2EXC4</accession>
<dbReference type="InterPro" id="IPR013640">
    <property type="entry name" value="Vfa1"/>
</dbReference>
<feature type="compositionally biased region" description="Basic and acidic residues" evidence="1">
    <location>
        <begin position="119"/>
        <end position="130"/>
    </location>
</feature>
<dbReference type="STRING" id="1754190.A0A1Y2EXC4"/>
<evidence type="ECO:0000313" key="2">
    <source>
        <dbReference type="EMBL" id="ORY76147.1"/>
    </source>
</evidence>
<dbReference type="AlphaFoldDB" id="A0A1Y2EXC4"/>